<evidence type="ECO:0000256" key="16">
    <source>
        <dbReference type="PIRSR" id="PIRSR600760-2"/>
    </source>
</evidence>
<evidence type="ECO:0000256" key="14">
    <source>
        <dbReference type="ARBA" id="ARBA00042949"/>
    </source>
</evidence>
<evidence type="ECO:0000256" key="13">
    <source>
        <dbReference type="ARBA" id="ARBA00042119"/>
    </source>
</evidence>
<comment type="subcellular location">
    <subcellularLocation>
        <location evidence="3">Membrane</location>
        <topology evidence="3">Single-pass membrane protein</topology>
    </subcellularLocation>
</comment>
<dbReference type="AlphaFoldDB" id="W8BXB6"/>
<name>W8BXB6_CERCA</name>
<comment type="similarity">
    <text evidence="5">Belongs to the inositol monophosphatase superfamily.</text>
</comment>
<reference evidence="18" key="2">
    <citation type="journal article" date="2014" name="BMC Genomics">
        <title>A genomic perspective to assessing quality of mass-reared SIT flies used in Mediterranean fruit fly (Ceratitis capitata) eradication in California.</title>
        <authorList>
            <person name="Calla B."/>
            <person name="Hall B."/>
            <person name="Hou S."/>
            <person name="Geib S.M."/>
        </authorList>
    </citation>
    <scope>NUCLEOTIDE SEQUENCE</scope>
</reference>
<feature type="binding site" evidence="16">
    <location>
        <position position="171"/>
    </location>
    <ligand>
        <name>Mg(2+)</name>
        <dbReference type="ChEBI" id="CHEBI:18420"/>
        <label>1</label>
        <note>catalytic</note>
    </ligand>
</feature>
<evidence type="ECO:0000256" key="3">
    <source>
        <dbReference type="ARBA" id="ARBA00004167"/>
    </source>
</evidence>
<dbReference type="PANTHER" id="PTHR43028">
    <property type="entry name" value="3'(2'),5'-BISPHOSPHATE NUCLEOTIDASE 1"/>
    <property type="match status" value="1"/>
</dbReference>
<evidence type="ECO:0000256" key="5">
    <source>
        <dbReference type="ARBA" id="ARBA00009759"/>
    </source>
</evidence>
<accession>W8BXB6</accession>
<sequence length="356" mass="39463">MSYAKRGEKMGGTIRINRVPATIALVLVTILIVYFVNFHQDERPALYGMLRNQNKVNLRKLLIGAIQAAQRGGVEILDVASTRDLNERSKGKTDEGANDPFTDADGRSHCVMKEGLHRIFPRVKIYSEEDKESCTNVNTFDLDPTVLHETAVLPNELVDIKDVTVWIDPLDATQEFTEKLYQYVTTMVCVAVNGKPIIGVIHSPFIGQTAWAWVDHSMSEYLDSIHPIDADTSKPLITVSRSHAGSVKELTRNVFGENSEILTAAGAGYKVLQVISNNATAYLHSTKIKKWDICAGDAILNALGGVMTNLNDELIDYGPHGSAVNDQGLLATLKNHNEYIEKLMEYRKSHTAAVRR</sequence>
<feature type="transmembrane region" description="Helical" evidence="17">
    <location>
        <begin position="21"/>
        <end position="39"/>
    </location>
</feature>
<dbReference type="InterPro" id="IPR020550">
    <property type="entry name" value="Inositol_monophosphatase_CS"/>
</dbReference>
<feature type="binding site" evidence="16">
    <location>
        <position position="128"/>
    </location>
    <ligand>
        <name>Mg(2+)</name>
        <dbReference type="ChEBI" id="CHEBI:18420"/>
        <label>1</label>
        <note>catalytic</note>
    </ligand>
</feature>
<dbReference type="EMBL" id="GAMC01000605">
    <property type="protein sequence ID" value="JAC05951.1"/>
    <property type="molecule type" value="mRNA"/>
</dbReference>
<comment type="pathway">
    <text evidence="4">Polyol metabolism; myo-inositol biosynthesis; myo-inositol from D-glucose 6-phosphate: step 2/2.</text>
</comment>
<reference evidence="18" key="1">
    <citation type="submission" date="2013-07" db="EMBL/GenBank/DDBJ databases">
        <authorList>
            <person name="Geib S."/>
        </authorList>
    </citation>
    <scope>NUCLEOTIDE SEQUENCE</scope>
</reference>
<dbReference type="FunFam" id="3.30.540.10:FF:000012">
    <property type="entry name" value="Blast:Putative inositol monophosphatase 3"/>
    <property type="match status" value="1"/>
</dbReference>
<organism evidence="18">
    <name type="scientific">Ceratitis capitata</name>
    <name type="common">Mediterranean fruit fly</name>
    <name type="synonym">Tephritis capitata</name>
    <dbReference type="NCBI Taxonomy" id="7213"/>
    <lineage>
        <taxon>Eukaryota</taxon>
        <taxon>Metazoa</taxon>
        <taxon>Ecdysozoa</taxon>
        <taxon>Arthropoda</taxon>
        <taxon>Hexapoda</taxon>
        <taxon>Insecta</taxon>
        <taxon>Pterygota</taxon>
        <taxon>Neoptera</taxon>
        <taxon>Endopterygota</taxon>
        <taxon>Diptera</taxon>
        <taxon>Brachycera</taxon>
        <taxon>Muscomorpha</taxon>
        <taxon>Tephritoidea</taxon>
        <taxon>Tephritidae</taxon>
        <taxon>Ceratitis</taxon>
        <taxon>Ceratitis</taxon>
    </lineage>
</organism>
<dbReference type="PANTHER" id="PTHR43028:SF4">
    <property type="entry name" value="INOSITOL MONOPHOSPHATASE 3"/>
    <property type="match status" value="1"/>
</dbReference>
<dbReference type="KEGG" id="ccat:101452080"/>
<keyword evidence="12 17" id="KW-0472">Membrane</keyword>
<proteinExistence type="evidence at transcript level"/>
<evidence type="ECO:0000256" key="15">
    <source>
        <dbReference type="ARBA" id="ARBA00074068"/>
    </source>
</evidence>
<evidence type="ECO:0000256" key="12">
    <source>
        <dbReference type="ARBA" id="ARBA00023136"/>
    </source>
</evidence>
<keyword evidence="10 16" id="KW-0460">Magnesium</keyword>
<feature type="binding site" evidence="16">
    <location>
        <position position="170"/>
    </location>
    <ligand>
        <name>Mg(2+)</name>
        <dbReference type="ChEBI" id="CHEBI:18420"/>
        <label>1</label>
        <note>catalytic</note>
    </ligand>
</feature>
<comment type="cofactor">
    <cofactor evidence="2 16">
        <name>Mg(2+)</name>
        <dbReference type="ChEBI" id="CHEBI:18420"/>
    </cofactor>
</comment>
<evidence type="ECO:0000256" key="2">
    <source>
        <dbReference type="ARBA" id="ARBA00001946"/>
    </source>
</evidence>
<dbReference type="OrthoDB" id="74460at2759"/>
<dbReference type="GO" id="GO:0005794">
    <property type="term" value="C:Golgi apparatus"/>
    <property type="evidence" value="ECO:0007669"/>
    <property type="project" value="UniProtKB-ARBA"/>
</dbReference>
<dbReference type="Gene3D" id="3.30.540.10">
    <property type="entry name" value="Fructose-1,6-Bisphosphatase, subunit A, domain 1"/>
    <property type="match status" value="1"/>
</dbReference>
<dbReference type="GO" id="GO:0052834">
    <property type="term" value="F:inositol monophosphate phosphatase activity"/>
    <property type="evidence" value="ECO:0007669"/>
    <property type="project" value="UniProtKB-EC"/>
</dbReference>
<dbReference type="FunFam" id="3.40.190.80:FF:000007">
    <property type="entry name" value="Blast:Putative inositol monophosphatase 3"/>
    <property type="match status" value="1"/>
</dbReference>
<dbReference type="Pfam" id="PF00459">
    <property type="entry name" value="Inositol_P"/>
    <property type="match status" value="1"/>
</dbReference>
<dbReference type="InterPro" id="IPR000760">
    <property type="entry name" value="Inositol_monophosphatase-like"/>
</dbReference>
<dbReference type="EC" id="3.1.3.25" evidence="6"/>
<evidence type="ECO:0000313" key="18">
    <source>
        <dbReference type="EMBL" id="JAC05951.1"/>
    </source>
</evidence>
<evidence type="ECO:0000256" key="10">
    <source>
        <dbReference type="ARBA" id="ARBA00022842"/>
    </source>
</evidence>
<dbReference type="InterPro" id="IPR050725">
    <property type="entry name" value="CysQ/Inositol_MonoPase"/>
</dbReference>
<dbReference type="GO" id="GO:0008254">
    <property type="term" value="F:3'-nucleotidase activity"/>
    <property type="evidence" value="ECO:0007669"/>
    <property type="project" value="TreeGrafter"/>
</dbReference>
<dbReference type="CDD" id="cd01640">
    <property type="entry name" value="IPPase"/>
    <property type="match status" value="1"/>
</dbReference>
<dbReference type="GO" id="GO:0016020">
    <property type="term" value="C:membrane"/>
    <property type="evidence" value="ECO:0007669"/>
    <property type="project" value="UniProtKB-SubCell"/>
</dbReference>
<keyword evidence="7 17" id="KW-0812">Transmembrane</keyword>
<keyword evidence="9" id="KW-0378">Hydrolase</keyword>
<evidence type="ECO:0000256" key="6">
    <source>
        <dbReference type="ARBA" id="ARBA00013106"/>
    </source>
</evidence>
<evidence type="ECO:0000256" key="11">
    <source>
        <dbReference type="ARBA" id="ARBA00022989"/>
    </source>
</evidence>
<feature type="binding site" evidence="16">
    <location>
        <position position="292"/>
    </location>
    <ligand>
        <name>Mg(2+)</name>
        <dbReference type="ChEBI" id="CHEBI:18420"/>
        <label>1</label>
        <note>catalytic</note>
    </ligand>
</feature>
<evidence type="ECO:0000256" key="9">
    <source>
        <dbReference type="ARBA" id="ARBA00022801"/>
    </source>
</evidence>
<evidence type="ECO:0000256" key="7">
    <source>
        <dbReference type="ARBA" id="ARBA00022692"/>
    </source>
</evidence>
<feature type="binding site" evidence="16">
    <location>
        <position position="168"/>
    </location>
    <ligand>
        <name>Mg(2+)</name>
        <dbReference type="ChEBI" id="CHEBI:18420"/>
        <label>1</label>
        <note>catalytic</note>
    </ligand>
</feature>
<dbReference type="SUPFAM" id="SSF56655">
    <property type="entry name" value="Carbohydrate phosphatase"/>
    <property type="match status" value="1"/>
</dbReference>
<dbReference type="GO" id="GO:0046872">
    <property type="term" value="F:metal ion binding"/>
    <property type="evidence" value="ECO:0007669"/>
    <property type="project" value="UniProtKB-KW"/>
</dbReference>
<keyword evidence="8 16" id="KW-0479">Metal-binding</keyword>
<evidence type="ECO:0000256" key="1">
    <source>
        <dbReference type="ARBA" id="ARBA00001033"/>
    </source>
</evidence>
<protein>
    <recommendedName>
        <fullName evidence="15">Putative inositol monophosphatase 3</fullName>
        <ecNumber evidence="6">3.1.3.25</ecNumber>
    </recommendedName>
    <alternativeName>
        <fullName evidence="14">Inositol-1(or 4)-monophosphatase 3</fullName>
    </alternativeName>
    <alternativeName>
        <fullName evidence="13">Myo-inositol monophosphatase A3</fullName>
    </alternativeName>
</protein>
<keyword evidence="11 17" id="KW-1133">Transmembrane helix</keyword>
<evidence type="ECO:0000256" key="4">
    <source>
        <dbReference type="ARBA" id="ARBA00005152"/>
    </source>
</evidence>
<dbReference type="GO" id="GO:0046854">
    <property type="term" value="P:phosphatidylinositol phosphate biosynthetic process"/>
    <property type="evidence" value="ECO:0007669"/>
    <property type="project" value="InterPro"/>
</dbReference>
<dbReference type="Gene3D" id="3.40.190.80">
    <property type="match status" value="1"/>
</dbReference>
<dbReference type="PROSITE" id="PS00630">
    <property type="entry name" value="IMP_2"/>
    <property type="match status" value="1"/>
</dbReference>
<comment type="catalytic activity">
    <reaction evidence="1">
        <text>a myo-inositol phosphate + H2O = myo-inositol + phosphate</text>
        <dbReference type="Rhea" id="RHEA:24056"/>
        <dbReference type="ChEBI" id="CHEBI:15377"/>
        <dbReference type="ChEBI" id="CHEBI:17268"/>
        <dbReference type="ChEBI" id="CHEBI:43474"/>
        <dbReference type="ChEBI" id="CHEBI:84139"/>
        <dbReference type="EC" id="3.1.3.25"/>
    </reaction>
</comment>
<evidence type="ECO:0000256" key="17">
    <source>
        <dbReference type="SAM" id="Phobius"/>
    </source>
</evidence>
<gene>
    <name evidence="18" type="primary">IMPA3</name>
</gene>
<dbReference type="GeneID" id="101452080"/>
<evidence type="ECO:0000256" key="8">
    <source>
        <dbReference type="ARBA" id="ARBA00022723"/>
    </source>
</evidence>